<proteinExistence type="predicted"/>
<reference evidence="1" key="1">
    <citation type="journal article" date="2023" name="G3 (Bethesda)">
        <title>A reference genome for the long-term kleptoplast-retaining sea slug Elysia crispata morphotype clarki.</title>
        <authorList>
            <person name="Eastman K.E."/>
            <person name="Pendleton A.L."/>
            <person name="Shaikh M.A."/>
            <person name="Suttiyut T."/>
            <person name="Ogas R."/>
            <person name="Tomko P."/>
            <person name="Gavelis G."/>
            <person name="Widhalm J.R."/>
            <person name="Wisecaver J.H."/>
        </authorList>
    </citation>
    <scope>NUCLEOTIDE SEQUENCE</scope>
    <source>
        <strain evidence="1">ECLA1</strain>
    </source>
</reference>
<organism evidence="1 2">
    <name type="scientific">Elysia crispata</name>
    <name type="common">lettuce slug</name>
    <dbReference type="NCBI Taxonomy" id="231223"/>
    <lineage>
        <taxon>Eukaryota</taxon>
        <taxon>Metazoa</taxon>
        <taxon>Spiralia</taxon>
        <taxon>Lophotrochozoa</taxon>
        <taxon>Mollusca</taxon>
        <taxon>Gastropoda</taxon>
        <taxon>Heterobranchia</taxon>
        <taxon>Euthyneura</taxon>
        <taxon>Panpulmonata</taxon>
        <taxon>Sacoglossa</taxon>
        <taxon>Placobranchoidea</taxon>
        <taxon>Plakobranchidae</taxon>
        <taxon>Elysia</taxon>
    </lineage>
</organism>
<evidence type="ECO:0000313" key="1">
    <source>
        <dbReference type="EMBL" id="KAK3802193.1"/>
    </source>
</evidence>
<dbReference type="Proteomes" id="UP001283361">
    <property type="component" value="Unassembled WGS sequence"/>
</dbReference>
<evidence type="ECO:0000313" key="2">
    <source>
        <dbReference type="Proteomes" id="UP001283361"/>
    </source>
</evidence>
<comment type="caution">
    <text evidence="1">The sequence shown here is derived from an EMBL/GenBank/DDBJ whole genome shotgun (WGS) entry which is preliminary data.</text>
</comment>
<protein>
    <submittedName>
        <fullName evidence="1">Uncharacterized protein</fullName>
    </submittedName>
</protein>
<dbReference type="EMBL" id="JAWDGP010000260">
    <property type="protein sequence ID" value="KAK3802193.1"/>
    <property type="molecule type" value="Genomic_DNA"/>
</dbReference>
<name>A0AAE1B9K6_9GAST</name>
<dbReference type="AlphaFoldDB" id="A0AAE1B9K6"/>
<accession>A0AAE1B9K6</accession>
<sequence>MDQFCPSCLAVEDGDSDKEIFELNENGHKEGLEGRWQFLRIHSSTVNNGCALKQGMNCILRHIENVFIHWYDIIVGHRKGFMRM</sequence>
<keyword evidence="2" id="KW-1185">Reference proteome</keyword>
<gene>
    <name evidence="1" type="ORF">RRG08_004483</name>
</gene>